<dbReference type="InterPro" id="IPR028082">
    <property type="entry name" value="Peripla_BP_I"/>
</dbReference>
<protein>
    <submittedName>
        <fullName evidence="2">ABC transporter substrate-binding protein</fullName>
    </submittedName>
</protein>
<feature type="signal peptide" evidence="1">
    <location>
        <begin position="1"/>
        <end position="21"/>
    </location>
</feature>
<dbReference type="Gene3D" id="3.40.50.2300">
    <property type="match status" value="2"/>
</dbReference>
<keyword evidence="3" id="KW-1185">Reference proteome</keyword>
<dbReference type="SUPFAM" id="SSF53822">
    <property type="entry name" value="Periplasmic binding protein-like I"/>
    <property type="match status" value="1"/>
</dbReference>
<feature type="chain" id="PRO_5047369041" evidence="1">
    <location>
        <begin position="22"/>
        <end position="318"/>
    </location>
</feature>
<dbReference type="RefSeq" id="WP_212399668.1">
    <property type="nucleotide sequence ID" value="NZ_JAFCKQ010000068.1"/>
</dbReference>
<dbReference type="Proteomes" id="UP001315278">
    <property type="component" value="Unassembled WGS sequence"/>
</dbReference>
<dbReference type="CDD" id="cd06325">
    <property type="entry name" value="PBP1_ABC_unchar_transporter"/>
    <property type="match status" value="1"/>
</dbReference>
<keyword evidence="1" id="KW-0732">Signal</keyword>
<reference evidence="3" key="1">
    <citation type="journal article" date="2021" name="ISME J.">
        <title>Evolutionary origin and ecological implication of a unique nif island in free-living Bradyrhizobium lineages.</title>
        <authorList>
            <person name="Tao J."/>
        </authorList>
    </citation>
    <scope>NUCLEOTIDE SEQUENCE [LARGE SCALE GENOMIC DNA]</scope>
    <source>
        <strain evidence="3">SZCCT0434</strain>
    </source>
</reference>
<organism evidence="2 3">
    <name type="scientific">Bradyrhizobium jicamae</name>
    <dbReference type="NCBI Taxonomy" id="280332"/>
    <lineage>
        <taxon>Bacteria</taxon>
        <taxon>Pseudomonadati</taxon>
        <taxon>Pseudomonadota</taxon>
        <taxon>Alphaproteobacteria</taxon>
        <taxon>Hyphomicrobiales</taxon>
        <taxon>Nitrobacteraceae</taxon>
        <taxon>Bradyrhizobium</taxon>
    </lineage>
</organism>
<comment type="caution">
    <text evidence="2">The sequence shown here is derived from an EMBL/GenBank/DDBJ whole genome shotgun (WGS) entry which is preliminary data.</text>
</comment>
<dbReference type="PANTHER" id="PTHR35271:SF1">
    <property type="entry name" value="ABC TRANSPORTER, SUBSTRATE-BINDING LIPOPROTEIN"/>
    <property type="match status" value="1"/>
</dbReference>
<dbReference type="EMBL" id="JAFCJH010000004">
    <property type="protein sequence ID" value="MBR0794973.1"/>
    <property type="molecule type" value="Genomic_DNA"/>
</dbReference>
<name>A0ABS5FDU7_9BRAD</name>
<gene>
    <name evidence="2" type="ORF">JQ615_06200</name>
</gene>
<evidence type="ECO:0000256" key="1">
    <source>
        <dbReference type="SAM" id="SignalP"/>
    </source>
</evidence>
<accession>A0ABS5FDU7</accession>
<evidence type="ECO:0000313" key="2">
    <source>
        <dbReference type="EMBL" id="MBR0794973.1"/>
    </source>
</evidence>
<proteinExistence type="predicted"/>
<dbReference type="PANTHER" id="PTHR35271">
    <property type="entry name" value="ABC TRANSPORTER, SUBSTRATE-BINDING LIPOPROTEIN-RELATED"/>
    <property type="match status" value="1"/>
</dbReference>
<dbReference type="Pfam" id="PF04392">
    <property type="entry name" value="ABC_sub_bind"/>
    <property type="match status" value="1"/>
</dbReference>
<sequence length="318" mass="33877">MRRREFMSFLGAAMWPLAAHAQQPIPVVGFLNGASPRAYASNVSGFLLGLKETGYIEGQNVAIEYRWAEGHYDRLPAMAADLVQRQVAVIAANTSAVPAATAATTKIPIVFLTANDPVEAGLVKSLNRPGGNVTGVSLISGALGAKQLEVLHEVVPAAKSVAFLVNRTNPNMELYIRGVQEAARTLGQEIEILNASTEAEIDAAFQRHRDALVVAPDGFFIGRSSQLATLALRNALPTMCPFREFTAGGGLMSYGVSLPDQYRQFGIYAGKILQGASPADLPVLQPTKFELVINLKTAKTLGLAIPPGVLARADEVIE</sequence>
<evidence type="ECO:0000313" key="3">
    <source>
        <dbReference type="Proteomes" id="UP001315278"/>
    </source>
</evidence>
<dbReference type="InterPro" id="IPR007487">
    <property type="entry name" value="ABC_transpt-TYRBP-like"/>
</dbReference>